<dbReference type="Proteomes" id="UP000183385">
    <property type="component" value="Unassembled WGS sequence"/>
</dbReference>
<reference evidence="2 3" key="1">
    <citation type="submission" date="2016-10" db="EMBL/GenBank/DDBJ databases">
        <authorList>
            <person name="Varghese N."/>
            <person name="Submissions S."/>
        </authorList>
    </citation>
    <scope>NUCLEOTIDE SEQUENCE [LARGE SCALE GENOMIC DNA]</scope>
    <source>
        <strain evidence="2 3">LMG 18378</strain>
    </source>
</reference>
<dbReference type="Pfam" id="PF06082">
    <property type="entry name" value="YjbH"/>
    <property type="match status" value="1"/>
</dbReference>
<comment type="caution">
    <text evidence="2">The sequence shown here is derived from an EMBL/GenBank/DDBJ whole genome shotgun (WGS) entry which is preliminary data.</text>
</comment>
<dbReference type="AlphaFoldDB" id="A0AAQ1KPM2"/>
<dbReference type="RefSeq" id="WP_074985232.1">
    <property type="nucleotide sequence ID" value="NZ_CP101752.1"/>
</dbReference>
<name>A0AAQ1KPM2_9PSED</name>
<accession>A0AAQ1KPM2</accession>
<feature type="chain" id="PRO_5043048442" evidence="1">
    <location>
        <begin position="19"/>
        <end position="698"/>
    </location>
</feature>
<feature type="signal peptide" evidence="1">
    <location>
        <begin position="1"/>
        <end position="18"/>
    </location>
</feature>
<proteinExistence type="predicted"/>
<sequence>MKLRYSLCLLLPWAMAHAEPRDTRNDFGIMGLMQTPTARMAPAGDVAVTANRVDPYSRYSFALQPFDWLETSFRYTSVSNRRYGAEDFSGDQSYKDKAVDAKFRLLQESRWTPELAVGALDIGGTGLFSSEYFVGNKRFGNFDVSLGIAWGYLGNRGDFSNPLGWVDDKYDDRPIPTSDVANAGSFDASNYFRGSPGIFGGVLWQTPWDRLALKLEYDGNDYKREPLSNNQDQSSPINLGFVFKASDSVDLTAGWERGNTAMFGITLHTNFASRSAPAKTFDPPAEPLPAKAPDLHPDQVDWANVSRRLQNNAGYKVERITQRDKEIVVYGEQTRYLYPPKAVGRAARILDNSVDDDIKYFTVVDKRYDMPVTETSVPRETFREVVNNDRPLDDLRRGTESNWPLPHQEKVLYTQKPDPFSYGLGLGYKQNVGGPDGFLLYQFTADLNGEYRFTPDTWWSGSLSANLLNNFDKFKYDAPSNLPRVRTYLREYWTTSDVTMPTFQLNKVKRLDEDMYGMVYGGYLESMFAGVGGELLYRPLGERWAIGGDLNYVRQRDFEQDFGLRDYKVLTGHVTGYLKTDFQDVLAAVSVGRYLARDWGTTIDLSREFSNGVRFGGWVTLTTASKEEYGEGSFDKGIYVSIPFDEIMSSSTMRRANLAWAPLTRDGGARLGRSYSLYTLTDGRNVDMFDGSFSKITE</sequence>
<keyword evidence="1" id="KW-0732">Signal</keyword>
<keyword evidence="3" id="KW-1185">Reference proteome</keyword>
<protein>
    <submittedName>
        <fullName evidence="2">Exopolysaccharide biosynthesis protein YbjH</fullName>
    </submittedName>
</protein>
<evidence type="ECO:0000313" key="2">
    <source>
        <dbReference type="EMBL" id="SFD83270.1"/>
    </source>
</evidence>
<dbReference type="EMBL" id="FOLS01000040">
    <property type="protein sequence ID" value="SFD83270.1"/>
    <property type="molecule type" value="Genomic_DNA"/>
</dbReference>
<dbReference type="InterPro" id="IPR010344">
    <property type="entry name" value="YbjH"/>
</dbReference>
<evidence type="ECO:0000313" key="3">
    <source>
        <dbReference type="Proteomes" id="UP000183385"/>
    </source>
</evidence>
<organism evidence="2 3">
    <name type="scientific">Pseudomonas citronellolis</name>
    <dbReference type="NCBI Taxonomy" id="53408"/>
    <lineage>
        <taxon>Bacteria</taxon>
        <taxon>Pseudomonadati</taxon>
        <taxon>Pseudomonadota</taxon>
        <taxon>Gammaproteobacteria</taxon>
        <taxon>Pseudomonadales</taxon>
        <taxon>Pseudomonadaceae</taxon>
        <taxon>Pseudomonas</taxon>
    </lineage>
</organism>
<gene>
    <name evidence="2" type="ORF">SAMN05216577_14020</name>
</gene>
<evidence type="ECO:0000256" key="1">
    <source>
        <dbReference type="SAM" id="SignalP"/>
    </source>
</evidence>